<evidence type="ECO:0000313" key="2">
    <source>
        <dbReference type="EMBL" id="MEK8028027.1"/>
    </source>
</evidence>
<keyword evidence="1" id="KW-0732">Signal</keyword>
<dbReference type="InterPro" id="IPR013424">
    <property type="entry name" value="Ice-binding_C"/>
</dbReference>
<protein>
    <submittedName>
        <fullName evidence="2">PEP-CTERM sorting domain-containing protein</fullName>
    </submittedName>
</protein>
<accession>A0ABU9BDM6</accession>
<feature type="chain" id="PRO_5045963138" evidence="1">
    <location>
        <begin position="23"/>
        <end position="257"/>
    </location>
</feature>
<gene>
    <name evidence="2" type="ORF">AACH11_18860</name>
</gene>
<feature type="signal peptide" evidence="1">
    <location>
        <begin position="1"/>
        <end position="22"/>
    </location>
</feature>
<dbReference type="EMBL" id="JBBUTF010000018">
    <property type="protein sequence ID" value="MEK8028027.1"/>
    <property type="molecule type" value="Genomic_DNA"/>
</dbReference>
<sequence>MHKTLLTLAAAAVATLAAPAQALTTGDIAFTAFNGDEDGLAFVTFVDLAPGTTIWFSDNEWDGSAFNGGESYTTWTSDTTATLAAGTVVRLAAYDKASLTASTGTLARATVSGSANWGLANSAETVYAYLGTDALTPTTFLAAITNGSFGVNGSLDNTGLANGTASALTLNTLVPTATPDYAEYTGVRTGLSAAAYQAQIADLANWTVDSTNGAYASVVPDTTAFALTTAVPEPRSYALMLAGVLAIGVLSRRRAGR</sequence>
<dbReference type="Proteomes" id="UP001368500">
    <property type="component" value="Unassembled WGS sequence"/>
</dbReference>
<comment type="caution">
    <text evidence="2">The sequence shown here is derived from an EMBL/GenBank/DDBJ whole genome shotgun (WGS) entry which is preliminary data.</text>
</comment>
<dbReference type="RefSeq" id="WP_341375809.1">
    <property type="nucleotide sequence ID" value="NZ_JBBUTF010000018.1"/>
</dbReference>
<proteinExistence type="predicted"/>
<name>A0ABU9BDM6_9BURK</name>
<organism evidence="2 3">
    <name type="scientific">Pseudaquabacterium rugosum</name>
    <dbReference type="NCBI Taxonomy" id="2984194"/>
    <lineage>
        <taxon>Bacteria</taxon>
        <taxon>Pseudomonadati</taxon>
        <taxon>Pseudomonadota</taxon>
        <taxon>Betaproteobacteria</taxon>
        <taxon>Burkholderiales</taxon>
        <taxon>Sphaerotilaceae</taxon>
        <taxon>Pseudaquabacterium</taxon>
    </lineage>
</organism>
<reference evidence="2 3" key="1">
    <citation type="submission" date="2024-04" db="EMBL/GenBank/DDBJ databases">
        <title>Novel species of the genus Ideonella isolated from streams.</title>
        <authorList>
            <person name="Lu H."/>
        </authorList>
    </citation>
    <scope>NUCLEOTIDE SEQUENCE [LARGE SCALE GENOMIC DNA]</scope>
    <source>
        <strain evidence="2 3">BYS139W</strain>
    </source>
</reference>
<dbReference type="NCBIfam" id="TIGR02595">
    <property type="entry name" value="PEP_CTERM"/>
    <property type="match status" value="1"/>
</dbReference>
<keyword evidence="3" id="KW-1185">Reference proteome</keyword>
<evidence type="ECO:0000313" key="3">
    <source>
        <dbReference type="Proteomes" id="UP001368500"/>
    </source>
</evidence>
<evidence type="ECO:0000256" key="1">
    <source>
        <dbReference type="SAM" id="SignalP"/>
    </source>
</evidence>